<dbReference type="KEGG" id="plon:Pla110_37390"/>
<accession>A0A518CRY3</accession>
<dbReference type="Proteomes" id="UP000317178">
    <property type="component" value="Chromosome"/>
</dbReference>
<keyword evidence="3" id="KW-1185">Reference proteome</keyword>
<proteinExistence type="predicted"/>
<feature type="chain" id="PRO_5021900678" description="DUF4252 domain-containing protein" evidence="1">
    <location>
        <begin position="34"/>
        <end position="201"/>
    </location>
</feature>
<evidence type="ECO:0008006" key="4">
    <source>
        <dbReference type="Google" id="ProtNLM"/>
    </source>
</evidence>
<organism evidence="2 3">
    <name type="scientific">Polystyrenella longa</name>
    <dbReference type="NCBI Taxonomy" id="2528007"/>
    <lineage>
        <taxon>Bacteria</taxon>
        <taxon>Pseudomonadati</taxon>
        <taxon>Planctomycetota</taxon>
        <taxon>Planctomycetia</taxon>
        <taxon>Planctomycetales</taxon>
        <taxon>Planctomycetaceae</taxon>
        <taxon>Polystyrenella</taxon>
    </lineage>
</organism>
<evidence type="ECO:0000313" key="2">
    <source>
        <dbReference type="EMBL" id="QDU81987.1"/>
    </source>
</evidence>
<dbReference type="RefSeq" id="WP_144997791.1">
    <property type="nucleotide sequence ID" value="NZ_CP036281.1"/>
</dbReference>
<gene>
    <name evidence="2" type="ORF">Pla110_37390</name>
</gene>
<evidence type="ECO:0000313" key="3">
    <source>
        <dbReference type="Proteomes" id="UP000317178"/>
    </source>
</evidence>
<sequence length="201" mass="22733" precursor="true">MKRLMLWNHRTLPFVTMLITTIVLVSSSMLAQADDTPTKEVTVRELTLQMPESWMKKENTSRFRLAEFDIPVPGTDLENADLILFHFQGAAGKTDANIMRWLSQFDPAGRTSTVKEGKTTDGSYILVDVQGDYKNPVGPPVLGKFEKMENARVISVILNTGDDVYYLKLVGKQDTIKEIVDDFRKSFGGDAETEKDYEFEI</sequence>
<keyword evidence="1" id="KW-0732">Signal</keyword>
<dbReference type="AlphaFoldDB" id="A0A518CRY3"/>
<dbReference type="OrthoDB" id="5764172at2"/>
<name>A0A518CRY3_9PLAN</name>
<reference evidence="2 3" key="1">
    <citation type="submission" date="2019-02" db="EMBL/GenBank/DDBJ databases">
        <title>Deep-cultivation of Planctomycetes and their phenomic and genomic characterization uncovers novel biology.</title>
        <authorList>
            <person name="Wiegand S."/>
            <person name="Jogler M."/>
            <person name="Boedeker C."/>
            <person name="Pinto D."/>
            <person name="Vollmers J."/>
            <person name="Rivas-Marin E."/>
            <person name="Kohn T."/>
            <person name="Peeters S.H."/>
            <person name="Heuer A."/>
            <person name="Rast P."/>
            <person name="Oberbeckmann S."/>
            <person name="Bunk B."/>
            <person name="Jeske O."/>
            <person name="Meyerdierks A."/>
            <person name="Storesund J.E."/>
            <person name="Kallscheuer N."/>
            <person name="Luecker S."/>
            <person name="Lage O.M."/>
            <person name="Pohl T."/>
            <person name="Merkel B.J."/>
            <person name="Hornburger P."/>
            <person name="Mueller R.-W."/>
            <person name="Bruemmer F."/>
            <person name="Labrenz M."/>
            <person name="Spormann A.M."/>
            <person name="Op den Camp H."/>
            <person name="Overmann J."/>
            <person name="Amann R."/>
            <person name="Jetten M.S.M."/>
            <person name="Mascher T."/>
            <person name="Medema M.H."/>
            <person name="Devos D.P."/>
            <person name="Kaster A.-K."/>
            <person name="Ovreas L."/>
            <person name="Rohde M."/>
            <person name="Galperin M.Y."/>
            <person name="Jogler C."/>
        </authorList>
    </citation>
    <scope>NUCLEOTIDE SEQUENCE [LARGE SCALE GENOMIC DNA]</scope>
    <source>
        <strain evidence="2 3">Pla110</strain>
    </source>
</reference>
<feature type="signal peptide" evidence="1">
    <location>
        <begin position="1"/>
        <end position="33"/>
    </location>
</feature>
<dbReference type="EMBL" id="CP036281">
    <property type="protein sequence ID" value="QDU81987.1"/>
    <property type="molecule type" value="Genomic_DNA"/>
</dbReference>
<evidence type="ECO:0000256" key="1">
    <source>
        <dbReference type="SAM" id="SignalP"/>
    </source>
</evidence>
<protein>
    <recommendedName>
        <fullName evidence="4">DUF4252 domain-containing protein</fullName>
    </recommendedName>
</protein>